<evidence type="ECO:0000256" key="1">
    <source>
        <dbReference type="SAM" id="MobiDB-lite"/>
    </source>
</evidence>
<sequence length="431" mass="45826">MSVSSGAICRNGLDGCRWPSMNPRVLLCDFTNEQAFEWMREHGTSGDKRPPKHFLFSDSVSNKTKTSSQNGFADSRFIDKTTTNASGPLPARRTSESASAPEASALPDFAISEESSAVDKTPTAPPTSITDSESAIATLPETSIAPALITAANTTNTTYPAQVPAKQTSGSAGAPSSPAKLLDELFRKTTTLPSIFWLPVSEEEAVCLCIFRATLAKERLLVLPRKRTQTFDRQRSNRSPFTEHSSVPHGSAQTTHSASLCPTQLLAPVAIANVHRPSSIRTGDADKAVASSTDTLTTNTVSGRGDGIGSAPGRLPTSSRASDTVLTQTDVNKPPVAPDGQSKLVSAKQTTSLSIKGGSGRSDSLKLLSEKAKSNKRSSVEQTRPTDPTVAHSAKSYRVTPHNGESTSRNTSHREDRRTGSPASKRIRLGK</sequence>
<dbReference type="GO" id="GO:0008380">
    <property type="term" value="P:RNA splicing"/>
    <property type="evidence" value="ECO:0007669"/>
    <property type="project" value="TreeGrafter"/>
</dbReference>
<feature type="region of interest" description="Disordered" evidence="1">
    <location>
        <begin position="282"/>
        <end position="431"/>
    </location>
</feature>
<feature type="region of interest" description="Disordered" evidence="1">
    <location>
        <begin position="229"/>
        <end position="257"/>
    </location>
</feature>
<dbReference type="Proteomes" id="UP000784294">
    <property type="component" value="Unassembled WGS sequence"/>
</dbReference>
<feature type="compositionally biased region" description="Polar residues" evidence="1">
    <location>
        <begin position="343"/>
        <end position="354"/>
    </location>
</feature>
<comment type="caution">
    <text evidence="2">The sequence shown here is derived from an EMBL/GenBank/DDBJ whole genome shotgun (WGS) entry which is preliminary data.</text>
</comment>
<dbReference type="PANTHER" id="PTHR46589">
    <property type="entry name" value="APOPTOTIC CHROMATIN CONDENSATION INDUCER IN THE NUCLEUS"/>
    <property type="match status" value="1"/>
</dbReference>
<dbReference type="OrthoDB" id="5348404at2759"/>
<accession>A0A3S5AWV8</accession>
<evidence type="ECO:0000313" key="3">
    <source>
        <dbReference type="Proteomes" id="UP000784294"/>
    </source>
</evidence>
<feature type="region of interest" description="Disordered" evidence="1">
    <location>
        <begin position="42"/>
        <end position="133"/>
    </location>
</feature>
<dbReference type="InterPro" id="IPR032552">
    <property type="entry name" value="RSB_motif"/>
</dbReference>
<dbReference type="AlphaFoldDB" id="A0A3S5AWV8"/>
<feature type="compositionally biased region" description="Polar residues" evidence="1">
    <location>
        <begin position="58"/>
        <end position="72"/>
    </location>
</feature>
<evidence type="ECO:0000313" key="2">
    <source>
        <dbReference type="EMBL" id="VEL07153.1"/>
    </source>
</evidence>
<reference evidence="2" key="1">
    <citation type="submission" date="2018-11" db="EMBL/GenBank/DDBJ databases">
        <authorList>
            <consortium name="Pathogen Informatics"/>
        </authorList>
    </citation>
    <scope>NUCLEOTIDE SEQUENCE</scope>
</reference>
<dbReference type="EMBL" id="CAAALY010001130">
    <property type="protein sequence ID" value="VEL07153.1"/>
    <property type="molecule type" value="Genomic_DNA"/>
</dbReference>
<gene>
    <name evidence="2" type="ORF">PXEA_LOCUS593</name>
</gene>
<feature type="compositionally biased region" description="Polar residues" evidence="1">
    <location>
        <begin position="290"/>
        <end position="302"/>
    </location>
</feature>
<protein>
    <submittedName>
        <fullName evidence="2">Uncharacterized protein</fullName>
    </submittedName>
</protein>
<dbReference type="GO" id="GO:0003723">
    <property type="term" value="F:RNA binding"/>
    <property type="evidence" value="ECO:0007669"/>
    <property type="project" value="TreeGrafter"/>
</dbReference>
<keyword evidence="3" id="KW-1185">Reference proteome</keyword>
<dbReference type="Pfam" id="PF16294">
    <property type="entry name" value="RSB_motif"/>
    <property type="match status" value="1"/>
</dbReference>
<feature type="compositionally biased region" description="Polar residues" evidence="1">
    <location>
        <begin position="316"/>
        <end position="331"/>
    </location>
</feature>
<dbReference type="PANTHER" id="PTHR46589:SF1">
    <property type="entry name" value="APOPTOTIC CHROMATIN CONDENSATION INDUCER IN THE NUCLEUS"/>
    <property type="match status" value="1"/>
</dbReference>
<name>A0A3S5AWV8_9PLAT</name>
<organism evidence="2 3">
    <name type="scientific">Protopolystoma xenopodis</name>
    <dbReference type="NCBI Taxonomy" id="117903"/>
    <lineage>
        <taxon>Eukaryota</taxon>
        <taxon>Metazoa</taxon>
        <taxon>Spiralia</taxon>
        <taxon>Lophotrochozoa</taxon>
        <taxon>Platyhelminthes</taxon>
        <taxon>Monogenea</taxon>
        <taxon>Polyopisthocotylea</taxon>
        <taxon>Polystomatidea</taxon>
        <taxon>Polystomatidae</taxon>
        <taxon>Protopolystoma</taxon>
    </lineage>
</organism>
<proteinExistence type="predicted"/>
<dbReference type="GO" id="GO:0071011">
    <property type="term" value="C:precatalytic spliceosome"/>
    <property type="evidence" value="ECO:0007669"/>
    <property type="project" value="TreeGrafter"/>
</dbReference>
<dbReference type="InterPro" id="IPR052793">
    <property type="entry name" value="EJC-associated_protein"/>
</dbReference>
<feature type="compositionally biased region" description="Low complexity" evidence="1">
    <location>
        <begin position="90"/>
        <end position="105"/>
    </location>
</feature>
<dbReference type="GO" id="GO:0061574">
    <property type="term" value="C:ASAP complex"/>
    <property type="evidence" value="ECO:0007669"/>
    <property type="project" value="TreeGrafter"/>
</dbReference>